<organism evidence="3 4">
    <name type="scientific">Labilithrix luteola</name>
    <dbReference type="NCBI Taxonomy" id="1391654"/>
    <lineage>
        <taxon>Bacteria</taxon>
        <taxon>Pseudomonadati</taxon>
        <taxon>Myxococcota</taxon>
        <taxon>Polyangia</taxon>
        <taxon>Polyangiales</taxon>
        <taxon>Labilitrichaceae</taxon>
        <taxon>Labilithrix</taxon>
    </lineage>
</organism>
<dbReference type="PANTHER" id="PTHR34385">
    <property type="entry name" value="D-ALANYL-D-ALANINE CARBOXYPEPTIDASE"/>
    <property type="match status" value="1"/>
</dbReference>
<feature type="chain" id="PRO_5005466980" evidence="1">
    <location>
        <begin position="28"/>
        <end position="294"/>
    </location>
</feature>
<proteinExistence type="predicted"/>
<evidence type="ECO:0000259" key="2">
    <source>
        <dbReference type="Pfam" id="PF02557"/>
    </source>
</evidence>
<name>A0A0K1QCU0_9BACT</name>
<dbReference type="EMBL" id="CP012333">
    <property type="protein sequence ID" value="AKV03569.1"/>
    <property type="molecule type" value="Genomic_DNA"/>
</dbReference>
<dbReference type="KEGG" id="llu:AKJ09_10232"/>
<dbReference type="Gene3D" id="3.30.1380.10">
    <property type="match status" value="1"/>
</dbReference>
<dbReference type="OrthoDB" id="9792074at2"/>
<dbReference type="InterPro" id="IPR052179">
    <property type="entry name" value="DD-CPase-like"/>
</dbReference>
<dbReference type="CDD" id="cd14814">
    <property type="entry name" value="Peptidase_M15"/>
    <property type="match status" value="1"/>
</dbReference>
<dbReference type="Proteomes" id="UP000064967">
    <property type="component" value="Chromosome"/>
</dbReference>
<protein>
    <submittedName>
        <fullName evidence="3">D-alanyl-D-alanine carboxypeptidase</fullName>
    </submittedName>
</protein>
<keyword evidence="4" id="KW-1185">Reference proteome</keyword>
<keyword evidence="3" id="KW-0121">Carboxypeptidase</keyword>
<dbReference type="STRING" id="1391654.AKJ09_10232"/>
<keyword evidence="1" id="KW-0732">Signal</keyword>
<reference evidence="3 4" key="1">
    <citation type="submission" date="2015-08" db="EMBL/GenBank/DDBJ databases">
        <authorList>
            <person name="Babu N.S."/>
            <person name="Beckwith C.J."/>
            <person name="Beseler K.G."/>
            <person name="Brison A."/>
            <person name="Carone J.V."/>
            <person name="Caskin T.P."/>
            <person name="Diamond M."/>
            <person name="Durham M.E."/>
            <person name="Foxe J.M."/>
            <person name="Go M."/>
            <person name="Henderson B.A."/>
            <person name="Jones I.B."/>
            <person name="McGettigan J.A."/>
            <person name="Micheletti S.J."/>
            <person name="Nasrallah M.E."/>
            <person name="Ortiz D."/>
            <person name="Piller C.R."/>
            <person name="Privatt S.R."/>
            <person name="Schneider S.L."/>
            <person name="Sharp S."/>
            <person name="Smith T.C."/>
            <person name="Stanton J.D."/>
            <person name="Ullery H.E."/>
            <person name="Wilson R.J."/>
            <person name="Serrano M.G."/>
            <person name="Buck G."/>
            <person name="Lee V."/>
            <person name="Wang Y."/>
            <person name="Carvalho R."/>
            <person name="Voegtly L."/>
            <person name="Shi R."/>
            <person name="Duckworth R."/>
            <person name="Johnson A."/>
            <person name="Loviza R."/>
            <person name="Walstead R."/>
            <person name="Shah Z."/>
            <person name="Kiflezghi M."/>
            <person name="Wade K."/>
            <person name="Ball S.L."/>
            <person name="Bradley K.W."/>
            <person name="Asai D.J."/>
            <person name="Bowman C.A."/>
            <person name="Russell D.A."/>
            <person name="Pope W.H."/>
            <person name="Jacobs-Sera D."/>
            <person name="Hendrix R.W."/>
            <person name="Hatfull G.F."/>
        </authorList>
    </citation>
    <scope>NUCLEOTIDE SEQUENCE [LARGE SCALE GENOMIC DNA]</scope>
    <source>
        <strain evidence="3 4">DSM 27648</strain>
    </source>
</reference>
<dbReference type="InterPro" id="IPR009045">
    <property type="entry name" value="Zn_M74/Hedgehog-like"/>
</dbReference>
<feature type="signal peptide" evidence="1">
    <location>
        <begin position="1"/>
        <end position="27"/>
    </location>
</feature>
<keyword evidence="3" id="KW-0645">Protease</keyword>
<dbReference type="Pfam" id="PF02557">
    <property type="entry name" value="VanY"/>
    <property type="match status" value="1"/>
</dbReference>
<evidence type="ECO:0000256" key="1">
    <source>
        <dbReference type="SAM" id="SignalP"/>
    </source>
</evidence>
<evidence type="ECO:0000313" key="4">
    <source>
        <dbReference type="Proteomes" id="UP000064967"/>
    </source>
</evidence>
<keyword evidence="3" id="KW-0378">Hydrolase</keyword>
<feature type="domain" description="D-alanyl-D-alanine carboxypeptidase-like core" evidence="2">
    <location>
        <begin position="82"/>
        <end position="180"/>
    </location>
</feature>
<evidence type="ECO:0000313" key="3">
    <source>
        <dbReference type="EMBL" id="AKV03569.1"/>
    </source>
</evidence>
<dbReference type="GO" id="GO:0006508">
    <property type="term" value="P:proteolysis"/>
    <property type="evidence" value="ECO:0007669"/>
    <property type="project" value="InterPro"/>
</dbReference>
<dbReference type="AlphaFoldDB" id="A0A0K1QCU0"/>
<accession>A0A0K1QCU0</accession>
<dbReference type="PANTHER" id="PTHR34385:SF1">
    <property type="entry name" value="PEPTIDOGLYCAN L-ALANYL-D-GLUTAMATE ENDOPEPTIDASE CWLK"/>
    <property type="match status" value="1"/>
</dbReference>
<dbReference type="SUPFAM" id="SSF55166">
    <property type="entry name" value="Hedgehog/DD-peptidase"/>
    <property type="match status" value="1"/>
</dbReference>
<dbReference type="GO" id="GO:0004180">
    <property type="term" value="F:carboxypeptidase activity"/>
    <property type="evidence" value="ECO:0007669"/>
    <property type="project" value="UniProtKB-KW"/>
</dbReference>
<dbReference type="PATRIC" id="fig|1391654.3.peg.10369"/>
<gene>
    <name evidence="3" type="ORF">AKJ09_10232</name>
</gene>
<sequence>MSAAMLARKAVLAALGLFCLLPIAACAADDSGDQSEEYEDEPVGETNDELRSAVSCKEKTATAYDDGKPFSITTITVGGKLVSKPTGHAFLKMQAAADKAGVRLSLTSGFRTMAEQQALYRCYKTKKCNHGNLAAEPGYSNHQNGLAVDLSTSTWLAKNAKKYGFARTVPSESWHYEYFGGRDPGGPCTNAAQPSGDDTDVGELAPEKLDWVGITEDSTYARQVPLKVKPVDAAVVKVIYRSGNFELGTSTDAAGNFPVSYTFSAIGERTLTAEGYDSTGKKISVNAVDVTITN</sequence>
<dbReference type="InterPro" id="IPR003709">
    <property type="entry name" value="VanY-like_core_dom"/>
</dbReference>